<evidence type="ECO:0000313" key="2">
    <source>
        <dbReference type="Proteomes" id="UP000261828"/>
    </source>
</evidence>
<proteinExistence type="predicted"/>
<keyword evidence="2" id="KW-1185">Reference proteome</keyword>
<dbReference type="OrthoDB" id="1098622at2"/>
<reference evidence="1 2" key="1">
    <citation type="submission" date="2018-08" db="EMBL/GenBank/DDBJ databases">
        <title>Muricauda nanhaiensis sp. nov., isolated from seawater of the South China Sea.</title>
        <authorList>
            <person name="Dang Y."/>
        </authorList>
    </citation>
    <scope>NUCLEOTIDE SEQUENCE [LARGE SCALE GENOMIC DNA]</scope>
    <source>
        <strain evidence="1 2">SM1704</strain>
    </source>
</reference>
<dbReference type="AlphaFoldDB" id="A0A371JPK9"/>
<name>A0A371JPK9_9FLAO</name>
<protein>
    <submittedName>
        <fullName evidence="1">Uncharacterized protein</fullName>
    </submittedName>
</protein>
<gene>
    <name evidence="1" type="ORF">DX873_08645</name>
</gene>
<organism evidence="1 2">
    <name type="scientific">Flagellimonas nanhaiensis</name>
    <dbReference type="NCBI Taxonomy" id="2292706"/>
    <lineage>
        <taxon>Bacteria</taxon>
        <taxon>Pseudomonadati</taxon>
        <taxon>Bacteroidota</taxon>
        <taxon>Flavobacteriia</taxon>
        <taxon>Flavobacteriales</taxon>
        <taxon>Flavobacteriaceae</taxon>
        <taxon>Flagellimonas</taxon>
    </lineage>
</organism>
<evidence type="ECO:0000313" key="1">
    <source>
        <dbReference type="EMBL" id="RDY59444.1"/>
    </source>
</evidence>
<comment type="caution">
    <text evidence="1">The sequence shown here is derived from an EMBL/GenBank/DDBJ whole genome shotgun (WGS) entry which is preliminary data.</text>
</comment>
<dbReference type="EMBL" id="QTJX01000002">
    <property type="protein sequence ID" value="RDY59444.1"/>
    <property type="molecule type" value="Genomic_DNA"/>
</dbReference>
<sequence length="250" mass="28355">MSKKSPKLRTVNKSLPPYPLNEFGSEFPYILGREIVYLLASKGKGVLEGSEWEEIFAHCIGADWKPSNVGLDDVVLGNTAWGAKTVKSGVKDFRSLNKVRLISGRNSIVYSYGATIDTSADPNEVGEQVLEIWNERVSSIREKFKHLRTVVLVKSNDLTQVAVFEFDTVRYDPELFDFSWNKNENLEGFDKGTDNKRFVWQPHGSQFTIIEEVPTSSLILKLKPPKALNKKKILEAIGFDKTWVTVEKRE</sequence>
<dbReference type="Proteomes" id="UP000261828">
    <property type="component" value="Unassembled WGS sequence"/>
</dbReference>
<accession>A0A371JPK9</accession>
<dbReference type="RefSeq" id="WP_116184059.1">
    <property type="nucleotide sequence ID" value="NZ_QTJX01000002.1"/>
</dbReference>